<feature type="transmembrane region" description="Helical" evidence="1">
    <location>
        <begin position="28"/>
        <end position="46"/>
    </location>
</feature>
<reference evidence="2 3" key="1">
    <citation type="submission" date="2019-06" db="EMBL/GenBank/DDBJ databases">
        <title>A novel bacterium of genus Pontibacter, isolated from marine sediment.</title>
        <authorList>
            <person name="Huang H."/>
            <person name="Mo K."/>
            <person name="Hu Y."/>
        </authorList>
    </citation>
    <scope>NUCLEOTIDE SEQUENCE [LARGE SCALE GENOMIC DNA]</scope>
    <source>
        <strain evidence="2 3">HB172049</strain>
    </source>
</reference>
<gene>
    <name evidence="2" type="ORF">FJM65_20720</name>
</gene>
<evidence type="ECO:0000256" key="1">
    <source>
        <dbReference type="SAM" id="Phobius"/>
    </source>
</evidence>
<organism evidence="2 3">
    <name type="scientific">Pontibacter mangrovi</name>
    <dbReference type="NCBI Taxonomy" id="2589816"/>
    <lineage>
        <taxon>Bacteria</taxon>
        <taxon>Pseudomonadati</taxon>
        <taxon>Bacteroidota</taxon>
        <taxon>Cytophagia</taxon>
        <taxon>Cytophagales</taxon>
        <taxon>Hymenobacteraceae</taxon>
        <taxon>Pontibacter</taxon>
    </lineage>
</organism>
<evidence type="ECO:0000313" key="2">
    <source>
        <dbReference type="EMBL" id="TPE39712.1"/>
    </source>
</evidence>
<accession>A0A501VTM8</accession>
<keyword evidence="1" id="KW-0472">Membrane</keyword>
<dbReference type="EMBL" id="VFRQ01000020">
    <property type="protein sequence ID" value="TPE39712.1"/>
    <property type="molecule type" value="Genomic_DNA"/>
</dbReference>
<dbReference type="RefSeq" id="WP_140624209.1">
    <property type="nucleotide sequence ID" value="NZ_VFRQ01000020.1"/>
</dbReference>
<dbReference type="AlphaFoldDB" id="A0A501VTM8"/>
<sequence length="108" mass="12292">MDPRTEKGYAVYRGLQRPLVFRSLKGRYIYWGLGCVLSGFLAAVLLSVSVSFLAGGLAQLLLTFGGLSYTLRRQRRGLHPKTRARGVYLVPFRWRPRPGLFHHNPHQP</sequence>
<dbReference type="OrthoDB" id="1048241at2"/>
<protein>
    <submittedName>
        <fullName evidence="2">DUF4133 domain-containing protein</fullName>
    </submittedName>
</protein>
<name>A0A501VTM8_9BACT</name>
<dbReference type="Proteomes" id="UP000316727">
    <property type="component" value="Unassembled WGS sequence"/>
</dbReference>
<comment type="caution">
    <text evidence="2">The sequence shown here is derived from an EMBL/GenBank/DDBJ whole genome shotgun (WGS) entry which is preliminary data.</text>
</comment>
<feature type="transmembrane region" description="Helical" evidence="1">
    <location>
        <begin position="52"/>
        <end position="71"/>
    </location>
</feature>
<evidence type="ECO:0000313" key="3">
    <source>
        <dbReference type="Proteomes" id="UP000316727"/>
    </source>
</evidence>
<keyword evidence="3" id="KW-1185">Reference proteome</keyword>
<keyword evidence="1" id="KW-1133">Transmembrane helix</keyword>
<proteinExistence type="predicted"/>
<keyword evidence="1" id="KW-0812">Transmembrane</keyword>